<dbReference type="PANTHER" id="PTHR30309:SF0">
    <property type="entry name" value="GLYCEROL-3-PHOSPHATE ACYLTRANSFERASE-RELATED"/>
    <property type="match status" value="1"/>
</dbReference>
<evidence type="ECO:0000256" key="7">
    <source>
        <dbReference type="ARBA" id="ARBA00023136"/>
    </source>
</evidence>
<dbReference type="SMART" id="SM01207">
    <property type="entry name" value="G3P_acyltransf"/>
    <property type="match status" value="1"/>
</dbReference>
<keyword evidence="7 10" id="KW-0472">Membrane</keyword>
<evidence type="ECO:0000256" key="4">
    <source>
        <dbReference type="ARBA" id="ARBA00022692"/>
    </source>
</evidence>
<dbReference type="EMBL" id="JBBMRA010000001">
    <property type="protein sequence ID" value="MEM5534807.1"/>
    <property type="molecule type" value="Genomic_DNA"/>
</dbReference>
<evidence type="ECO:0000256" key="5">
    <source>
        <dbReference type="ARBA" id="ARBA00022989"/>
    </source>
</evidence>
<keyword evidence="12" id="KW-1185">Reference proteome</keyword>
<comment type="caution">
    <text evidence="11">The sequence shown here is derived from an EMBL/GenBank/DDBJ whole genome shotgun (WGS) entry which is preliminary data.</text>
</comment>
<organism evidence="11 12">
    <name type="scientific">Neptuniibacter pectenicola</name>
    <dbReference type="NCBI Taxonomy" id="1806669"/>
    <lineage>
        <taxon>Bacteria</taxon>
        <taxon>Pseudomonadati</taxon>
        <taxon>Pseudomonadota</taxon>
        <taxon>Gammaproteobacteria</taxon>
        <taxon>Oceanospirillales</taxon>
        <taxon>Oceanospirillaceae</taxon>
        <taxon>Neptuniibacter</taxon>
    </lineage>
</organism>
<keyword evidence="1 10" id="KW-1003">Cell membrane</keyword>
<gene>
    <name evidence="10 11" type="primary">plsY</name>
    <name evidence="11" type="ORF">WNY58_00250</name>
</gene>
<evidence type="ECO:0000256" key="1">
    <source>
        <dbReference type="ARBA" id="ARBA00022475"/>
    </source>
</evidence>
<keyword evidence="9 10" id="KW-1208">Phospholipid metabolism</keyword>
<comment type="catalytic activity">
    <reaction evidence="10">
        <text>an acyl phosphate + sn-glycerol 3-phosphate = a 1-acyl-sn-glycero-3-phosphate + phosphate</text>
        <dbReference type="Rhea" id="RHEA:34075"/>
        <dbReference type="ChEBI" id="CHEBI:43474"/>
        <dbReference type="ChEBI" id="CHEBI:57597"/>
        <dbReference type="ChEBI" id="CHEBI:57970"/>
        <dbReference type="ChEBI" id="CHEBI:59918"/>
        <dbReference type="EC" id="2.3.1.275"/>
    </reaction>
</comment>
<name>A0ABU9TNI6_9GAMM</name>
<feature type="transmembrane region" description="Helical" evidence="10">
    <location>
        <begin position="112"/>
        <end position="137"/>
    </location>
</feature>
<evidence type="ECO:0000256" key="2">
    <source>
        <dbReference type="ARBA" id="ARBA00022516"/>
    </source>
</evidence>
<dbReference type="InterPro" id="IPR003811">
    <property type="entry name" value="G3P_acylTferase_PlsY"/>
</dbReference>
<dbReference type="EC" id="2.3.1.275" evidence="10"/>
<comment type="caution">
    <text evidence="10">Lacks conserved residue(s) required for the propagation of feature annotation.</text>
</comment>
<sequence length="196" mass="20736">MMTDTGLITIGLVFLAYLWGSIPTAVLVCHALNIPDPRKKGSGNPGTTNVLRIGSRKGALFTLVGDAGKGILALLPCSLLQLSSTEQSFCALAAIIGHLFPLFSSFRGGKGIATTFGVCVSLFWPITVLQSCIWCLVFAVSRTASLASIATVLITPIIVGLTEPTYLPAILIISALLLLSHRVNISNLLQGKEPRF</sequence>
<dbReference type="RefSeq" id="WP_231902162.1">
    <property type="nucleotide sequence ID" value="NZ_CAXBCE010000060.1"/>
</dbReference>
<evidence type="ECO:0000313" key="11">
    <source>
        <dbReference type="EMBL" id="MEM5534807.1"/>
    </source>
</evidence>
<keyword evidence="5 10" id="KW-1133">Transmembrane helix</keyword>
<feature type="transmembrane region" description="Helical" evidence="10">
    <location>
        <begin position="167"/>
        <end position="185"/>
    </location>
</feature>
<evidence type="ECO:0000256" key="6">
    <source>
        <dbReference type="ARBA" id="ARBA00023098"/>
    </source>
</evidence>
<dbReference type="NCBIfam" id="TIGR00023">
    <property type="entry name" value="glycerol-3-phosphate 1-O-acyltransferase PlsY"/>
    <property type="match status" value="1"/>
</dbReference>
<dbReference type="Proteomes" id="UP001449225">
    <property type="component" value="Unassembled WGS sequence"/>
</dbReference>
<comment type="function">
    <text evidence="10">Catalyzes the transfer of an acyl group from acyl-phosphate (acyl-PO(4)) to glycerol-3-phosphate (G3P) to form lysophosphatidic acid (LPA). This enzyme utilizes acyl-phosphate as fatty acyl donor, but not acyl-CoA or acyl-ACP.</text>
</comment>
<comment type="subcellular location">
    <subcellularLocation>
        <location evidence="10">Cell membrane</location>
        <topology evidence="10">Multi-pass membrane protein</topology>
    </subcellularLocation>
</comment>
<keyword evidence="3 10" id="KW-0808">Transferase</keyword>
<keyword evidence="8 10" id="KW-0594">Phospholipid biosynthesis</keyword>
<evidence type="ECO:0000256" key="10">
    <source>
        <dbReference type="HAMAP-Rule" id="MF_01043"/>
    </source>
</evidence>
<evidence type="ECO:0000256" key="9">
    <source>
        <dbReference type="ARBA" id="ARBA00023264"/>
    </source>
</evidence>
<keyword evidence="4 10" id="KW-0812">Transmembrane</keyword>
<dbReference type="PANTHER" id="PTHR30309">
    <property type="entry name" value="INNER MEMBRANE PROTEIN YGIH"/>
    <property type="match status" value="1"/>
</dbReference>
<feature type="transmembrane region" description="Helical" evidence="10">
    <location>
        <begin position="6"/>
        <end position="32"/>
    </location>
</feature>
<comment type="similarity">
    <text evidence="10">Belongs to the PlsY family.</text>
</comment>
<dbReference type="HAMAP" id="MF_01043">
    <property type="entry name" value="PlsY"/>
    <property type="match status" value="1"/>
</dbReference>
<evidence type="ECO:0000256" key="3">
    <source>
        <dbReference type="ARBA" id="ARBA00022679"/>
    </source>
</evidence>
<evidence type="ECO:0000313" key="12">
    <source>
        <dbReference type="Proteomes" id="UP001449225"/>
    </source>
</evidence>
<keyword evidence="2 10" id="KW-0444">Lipid biosynthesis</keyword>
<reference evidence="11 12" key="1">
    <citation type="submission" date="2024-03" db="EMBL/GenBank/DDBJ databases">
        <title>Community enrichment and isolation of bacterial strains for fucoidan degradation.</title>
        <authorList>
            <person name="Sichert A."/>
        </authorList>
    </citation>
    <scope>NUCLEOTIDE SEQUENCE [LARGE SCALE GENOMIC DNA]</scope>
    <source>
        <strain evidence="11 12">AS76</strain>
    </source>
</reference>
<keyword evidence="11" id="KW-0012">Acyltransferase</keyword>
<dbReference type="GO" id="GO:0004366">
    <property type="term" value="F:glycerol-3-phosphate O-acyltransferase activity"/>
    <property type="evidence" value="ECO:0007669"/>
    <property type="project" value="UniProtKB-EC"/>
</dbReference>
<keyword evidence="6 10" id="KW-0443">Lipid metabolism</keyword>
<comment type="pathway">
    <text evidence="10">Lipid metabolism; phospholipid metabolism.</text>
</comment>
<proteinExistence type="inferred from homology"/>
<evidence type="ECO:0000256" key="8">
    <source>
        <dbReference type="ARBA" id="ARBA00023209"/>
    </source>
</evidence>
<comment type="subunit">
    <text evidence="10">Probably interacts with PlsX.</text>
</comment>
<accession>A0ABU9TNI6</accession>
<protein>
    <recommendedName>
        <fullName evidence="10">Glycerol-3-phosphate acyltransferase</fullName>
    </recommendedName>
    <alternativeName>
        <fullName evidence="10">Acyl-PO4 G3P acyltransferase</fullName>
    </alternativeName>
    <alternativeName>
        <fullName evidence="10">Acyl-phosphate--glycerol-3-phosphate acyltransferase</fullName>
    </alternativeName>
    <alternativeName>
        <fullName evidence="10">G3P acyltransferase</fullName>
        <shortName evidence="10">GPAT</shortName>
        <ecNumber evidence="10">2.3.1.275</ecNumber>
    </alternativeName>
    <alternativeName>
        <fullName evidence="10">Lysophosphatidic acid synthase</fullName>
        <shortName evidence="10">LPA synthase</shortName>
    </alternativeName>
</protein>
<dbReference type="Pfam" id="PF02660">
    <property type="entry name" value="G3P_acyltransf"/>
    <property type="match status" value="1"/>
</dbReference>